<dbReference type="OrthoDB" id="79562at2759"/>
<dbReference type="STRING" id="1328759.A0A5C2S712"/>
<sequence>MGASTELEIKISQNRNPDRRARDPSTQANWQEVASEHVDFDWTTDFTKKTISGSATHLLRLKKDDVNEVIFDTVALDVTKVIVEERPGNVRIMRLWVLLRILFPPSRKVGDQLRIQIFYSSTKNCTAVQWLGKEQTQGKSRSTRGVWLPCRTLRLSRSRTRRRLRLSSPSCFPPLSASLLPQIAPHTEAKRSERMSSHMSTSSRQLRLPRAAQGRGQGVDDGCVGRTRAHRRGVLGVQRCHRQVLGYRGDDLAPVSDRGTTRACWVMNITRPSSVWALLVLSKQADGCFERIGLCISWVPASTVKHSLLRQHCFAAQDITLR</sequence>
<dbReference type="GO" id="GO:0005829">
    <property type="term" value="C:cytosol"/>
    <property type="evidence" value="ECO:0007669"/>
    <property type="project" value="TreeGrafter"/>
</dbReference>
<evidence type="ECO:0000313" key="2">
    <source>
        <dbReference type="EMBL" id="RPD59481.1"/>
    </source>
</evidence>
<name>A0A5C2S712_9APHY</name>
<dbReference type="Proteomes" id="UP000313359">
    <property type="component" value="Unassembled WGS sequence"/>
</dbReference>
<dbReference type="InterPro" id="IPR042097">
    <property type="entry name" value="Aminopeptidase_N-like_N_sf"/>
</dbReference>
<dbReference type="InterPro" id="IPR034015">
    <property type="entry name" value="M1_LTA4H"/>
</dbReference>
<dbReference type="AlphaFoldDB" id="A0A5C2S712"/>
<dbReference type="Gene3D" id="2.60.40.1730">
    <property type="entry name" value="tricorn interacting facor f3 domain"/>
    <property type="match status" value="1"/>
</dbReference>
<dbReference type="PANTHER" id="PTHR45726">
    <property type="entry name" value="LEUKOTRIENE A-4 HYDROLASE"/>
    <property type="match status" value="1"/>
</dbReference>
<feature type="compositionally biased region" description="Basic and acidic residues" evidence="1">
    <location>
        <begin position="187"/>
        <end position="196"/>
    </location>
</feature>
<dbReference type="SUPFAM" id="SSF63737">
    <property type="entry name" value="Leukotriene A4 hydrolase N-terminal domain"/>
    <property type="match status" value="1"/>
</dbReference>
<dbReference type="GO" id="GO:0004301">
    <property type="term" value="F:epoxide hydrolase activity"/>
    <property type="evidence" value="ECO:0007669"/>
    <property type="project" value="TreeGrafter"/>
</dbReference>
<dbReference type="EMBL" id="ML122270">
    <property type="protein sequence ID" value="RPD59481.1"/>
    <property type="molecule type" value="Genomic_DNA"/>
</dbReference>
<evidence type="ECO:0000313" key="3">
    <source>
        <dbReference type="Proteomes" id="UP000313359"/>
    </source>
</evidence>
<protein>
    <submittedName>
        <fullName evidence="2">Uncharacterized protein</fullName>
    </submittedName>
</protein>
<keyword evidence="3" id="KW-1185">Reference proteome</keyword>
<organism evidence="2 3">
    <name type="scientific">Lentinus tigrinus ALCF2SS1-6</name>
    <dbReference type="NCBI Taxonomy" id="1328759"/>
    <lineage>
        <taxon>Eukaryota</taxon>
        <taxon>Fungi</taxon>
        <taxon>Dikarya</taxon>
        <taxon>Basidiomycota</taxon>
        <taxon>Agaricomycotina</taxon>
        <taxon>Agaricomycetes</taxon>
        <taxon>Polyporales</taxon>
        <taxon>Polyporaceae</taxon>
        <taxon>Lentinus</taxon>
    </lineage>
</organism>
<reference evidence="2" key="1">
    <citation type="journal article" date="2018" name="Genome Biol. Evol.">
        <title>Genomics and development of Lentinus tigrinus, a white-rot wood-decaying mushroom with dimorphic fruiting bodies.</title>
        <authorList>
            <person name="Wu B."/>
            <person name="Xu Z."/>
            <person name="Knudson A."/>
            <person name="Carlson A."/>
            <person name="Chen N."/>
            <person name="Kovaka S."/>
            <person name="LaButti K."/>
            <person name="Lipzen A."/>
            <person name="Pennachio C."/>
            <person name="Riley R."/>
            <person name="Schakwitz W."/>
            <person name="Umezawa K."/>
            <person name="Ohm R.A."/>
            <person name="Grigoriev I.V."/>
            <person name="Nagy L.G."/>
            <person name="Gibbons J."/>
            <person name="Hibbett D."/>
        </authorList>
    </citation>
    <scope>NUCLEOTIDE SEQUENCE [LARGE SCALE GENOMIC DNA]</scope>
    <source>
        <strain evidence="2">ALCF2SS1-6</strain>
    </source>
</reference>
<feature type="region of interest" description="Disordered" evidence="1">
    <location>
        <begin position="187"/>
        <end position="223"/>
    </location>
</feature>
<accession>A0A5C2S712</accession>
<dbReference type="PANTHER" id="PTHR45726:SF3">
    <property type="entry name" value="LEUKOTRIENE A-4 HYDROLASE"/>
    <property type="match status" value="1"/>
</dbReference>
<evidence type="ECO:0000256" key="1">
    <source>
        <dbReference type="SAM" id="MobiDB-lite"/>
    </source>
</evidence>
<dbReference type="GO" id="GO:0004177">
    <property type="term" value="F:aminopeptidase activity"/>
    <property type="evidence" value="ECO:0007669"/>
    <property type="project" value="TreeGrafter"/>
</dbReference>
<proteinExistence type="predicted"/>
<gene>
    <name evidence="2" type="ORF">L227DRAFT_601448</name>
</gene>